<organism evidence="2 3">
    <name type="scientific">Enterocloster bolteae</name>
    <dbReference type="NCBI Taxonomy" id="208479"/>
    <lineage>
        <taxon>Bacteria</taxon>
        <taxon>Bacillati</taxon>
        <taxon>Bacillota</taxon>
        <taxon>Clostridia</taxon>
        <taxon>Lachnospirales</taxon>
        <taxon>Lachnospiraceae</taxon>
        <taxon>Enterocloster</taxon>
    </lineage>
</organism>
<dbReference type="AlphaFoldDB" id="A0A414AS56"/>
<dbReference type="EMBL" id="QSHZ01000023">
    <property type="protein sequence ID" value="RHC54342.1"/>
    <property type="molecule type" value="Genomic_DNA"/>
</dbReference>
<protein>
    <recommendedName>
        <fullName evidence="1">Reverse transcriptase domain-containing protein</fullName>
    </recommendedName>
</protein>
<sequence>MNYEEIICDANNLYRAYKVSVKTSKWKETTQKFMLNFLRYIFSIQDDLMNRTLQNGPTQEFTLFERGRVRPITSIQIRDRIIRHVLCDEVLLPEVKKHIIYDNCASIKGRGISHQRDRFEVHLRKYYRLYGNEGWILFGDFSKFYDNIIHEIAKRELLKLFDDDEFIDWLLTQIFDGFKIDVSYMTDEEYANCISDTFNKLEYRNIPESKLTGEKWMEKSVNIGDQLSQVIGIYYPYRIDNYVKYVRSQKFYGRYMDDWYIMNPSKEELIDLLDNIHRIAEEYGIHINKKKTRIVKISSTYKFLQIKYRLTDSGRVIKRINPKRVTTMRRKLKKLAGKVKNGEISYENVENMFRGWMGGFYKLLSKEQRKNLIGLFENLFEKSIKIVDKRMIITDKIE</sequence>
<dbReference type="InterPro" id="IPR000477">
    <property type="entry name" value="RT_dom"/>
</dbReference>
<dbReference type="Proteomes" id="UP000283975">
    <property type="component" value="Unassembled WGS sequence"/>
</dbReference>
<dbReference type="SUPFAM" id="SSF56672">
    <property type="entry name" value="DNA/RNA polymerases"/>
    <property type="match status" value="1"/>
</dbReference>
<accession>A0A414AS56</accession>
<reference evidence="2 3" key="1">
    <citation type="submission" date="2018-08" db="EMBL/GenBank/DDBJ databases">
        <title>A genome reference for cultivated species of the human gut microbiota.</title>
        <authorList>
            <person name="Zou Y."/>
            <person name="Xue W."/>
            <person name="Luo G."/>
        </authorList>
    </citation>
    <scope>NUCLEOTIDE SEQUENCE [LARGE SCALE GENOMIC DNA]</scope>
    <source>
        <strain evidence="2 3">AM35-14</strain>
    </source>
</reference>
<evidence type="ECO:0000259" key="1">
    <source>
        <dbReference type="PROSITE" id="PS50878"/>
    </source>
</evidence>
<dbReference type="InterPro" id="IPR043502">
    <property type="entry name" value="DNA/RNA_pol_sf"/>
</dbReference>
<feature type="domain" description="Reverse transcriptase" evidence="1">
    <location>
        <begin position="37"/>
        <end position="308"/>
    </location>
</feature>
<proteinExistence type="predicted"/>
<evidence type="ECO:0000313" key="3">
    <source>
        <dbReference type="Proteomes" id="UP000283975"/>
    </source>
</evidence>
<dbReference type="Pfam" id="PF00078">
    <property type="entry name" value="RVT_1"/>
    <property type="match status" value="1"/>
</dbReference>
<comment type="caution">
    <text evidence="2">The sequence shown here is derived from an EMBL/GenBank/DDBJ whole genome shotgun (WGS) entry which is preliminary data.</text>
</comment>
<name>A0A414AS56_9FIRM</name>
<dbReference type="RefSeq" id="WP_055649101.1">
    <property type="nucleotide sequence ID" value="NZ_JADMVR010000018.1"/>
</dbReference>
<evidence type="ECO:0000313" key="2">
    <source>
        <dbReference type="EMBL" id="RHC54342.1"/>
    </source>
</evidence>
<dbReference type="PROSITE" id="PS50878">
    <property type="entry name" value="RT_POL"/>
    <property type="match status" value="1"/>
</dbReference>
<gene>
    <name evidence="2" type="ORF">DW839_20265</name>
</gene>